<dbReference type="PANTHER" id="PTHR42884">
    <property type="entry name" value="PROPROTEIN CONVERTASE SUBTILISIN/KEXIN-RELATED"/>
    <property type="match status" value="1"/>
</dbReference>
<evidence type="ECO:0000313" key="7">
    <source>
        <dbReference type="EMBL" id="NJC28083.1"/>
    </source>
</evidence>
<feature type="active site" description="Charge relay system" evidence="4">
    <location>
        <position position="222"/>
    </location>
</feature>
<evidence type="ECO:0000256" key="5">
    <source>
        <dbReference type="SAM" id="MobiDB-lite"/>
    </source>
</evidence>
<keyword evidence="1 4" id="KW-0645">Protease</keyword>
<evidence type="ECO:0000313" key="8">
    <source>
        <dbReference type="Proteomes" id="UP000770785"/>
    </source>
</evidence>
<keyword evidence="3 4" id="KW-0720">Serine protease</keyword>
<dbReference type="EMBL" id="JAATJH010000008">
    <property type="protein sequence ID" value="NJC28083.1"/>
    <property type="molecule type" value="Genomic_DNA"/>
</dbReference>
<dbReference type="SUPFAM" id="SSF52743">
    <property type="entry name" value="Subtilisin-like"/>
    <property type="match status" value="1"/>
</dbReference>
<dbReference type="InterPro" id="IPR036680">
    <property type="entry name" value="SPOR-like_sf"/>
</dbReference>
<dbReference type="InterPro" id="IPR015500">
    <property type="entry name" value="Peptidase_S8_subtilisin-rel"/>
</dbReference>
<dbReference type="Pfam" id="PF05036">
    <property type="entry name" value="SPOR"/>
    <property type="match status" value="1"/>
</dbReference>
<evidence type="ECO:0000256" key="2">
    <source>
        <dbReference type="ARBA" id="ARBA00022801"/>
    </source>
</evidence>
<proteinExistence type="inferred from homology"/>
<name>A0ABX0XH22_9BACT</name>
<sequence>MANYFIPSEQGLLSLKKSSKLVGLKRHSEDTELAGVDANIIPSLGGFEVVTLTGEAGVDDALDEVRKGANVEVGTHVYFAEGDNRPVVPTGVLYVEMAEGVGLEERAVLFETFALEILEDREDGTIVCRVTAKSPNPLKVATALTNLSMVIKAYPDLDVPLDQYFSEPRDGLISSQWHLQNEGSLRDVPNFPLKIGADAKVKAAWRRLGNLGNPNIVVAVIDNGFDLRHPDLGGKSVAPLNINNNSNKLPTGARFGDHATPCASVAVAAANGSGLVGAAPLAKLMPLHGLTYSKYLTERMFSHCIRNGADVISCSWGTIDGRYRPDSEHARSVRKALTQGRGGKGCVIVFAAGNEGRNVINYYANIPGVIAVGASTSSDTHASYSNQGPGISVVAPSDGGWPILAARANWDEGNTRQAGIKKYYVDGVDRGPYYKHFGGTSAATPLVAGICALILSANPNLTSVQVKSILESTADKIGNKWDYDARGYSNKYGFGRVNADAAVAEALRLKAGGTSRPTPPPPAPRPPVTPPRRPPAPAPANPPQVNVSGGAGLYRFSVRQQAATGYGLQMSVLAELSNVLKEVESAEKLYGLPVMVSISAVNGRTAFRILLGPFATRAEGLRARSRVQGISGREPWLRGLGGI</sequence>
<dbReference type="Proteomes" id="UP000770785">
    <property type="component" value="Unassembled WGS sequence"/>
</dbReference>
<dbReference type="Gene3D" id="3.30.70.1070">
    <property type="entry name" value="Sporulation related repeat"/>
    <property type="match status" value="1"/>
</dbReference>
<dbReference type="PROSITE" id="PS51892">
    <property type="entry name" value="SUBTILASE"/>
    <property type="match status" value="1"/>
</dbReference>
<dbReference type="InterPro" id="IPR000209">
    <property type="entry name" value="Peptidase_S8/S53_dom"/>
</dbReference>
<gene>
    <name evidence="7" type="ORF">GGR27_003602</name>
</gene>
<feature type="region of interest" description="Disordered" evidence="5">
    <location>
        <begin position="511"/>
        <end position="544"/>
    </location>
</feature>
<evidence type="ECO:0000259" key="6">
    <source>
        <dbReference type="PROSITE" id="PS51724"/>
    </source>
</evidence>
<evidence type="ECO:0000256" key="1">
    <source>
        <dbReference type="ARBA" id="ARBA00022670"/>
    </source>
</evidence>
<dbReference type="Pfam" id="PF00082">
    <property type="entry name" value="Peptidase_S8"/>
    <property type="match status" value="1"/>
</dbReference>
<dbReference type="InterPro" id="IPR007730">
    <property type="entry name" value="SPOR-like_dom"/>
</dbReference>
<feature type="active site" description="Charge relay system" evidence="4">
    <location>
        <position position="441"/>
    </location>
</feature>
<keyword evidence="2 4" id="KW-0378">Hydrolase</keyword>
<dbReference type="PRINTS" id="PR00723">
    <property type="entry name" value="SUBTILISIN"/>
</dbReference>
<dbReference type="PROSITE" id="PS51724">
    <property type="entry name" value="SPOR"/>
    <property type="match status" value="1"/>
</dbReference>
<keyword evidence="8" id="KW-1185">Reference proteome</keyword>
<dbReference type="PROSITE" id="PS00138">
    <property type="entry name" value="SUBTILASE_SER"/>
    <property type="match status" value="1"/>
</dbReference>
<organism evidence="7 8">
    <name type="scientific">Neolewinella antarctica</name>
    <dbReference type="NCBI Taxonomy" id="442734"/>
    <lineage>
        <taxon>Bacteria</taxon>
        <taxon>Pseudomonadati</taxon>
        <taxon>Bacteroidota</taxon>
        <taxon>Saprospiria</taxon>
        <taxon>Saprospirales</taxon>
        <taxon>Lewinellaceae</taxon>
        <taxon>Neolewinella</taxon>
    </lineage>
</organism>
<feature type="compositionally biased region" description="Pro residues" evidence="5">
    <location>
        <begin position="517"/>
        <end position="542"/>
    </location>
</feature>
<comment type="similarity">
    <text evidence="4">Belongs to the peptidase S8 family.</text>
</comment>
<dbReference type="RefSeq" id="WP_168039773.1">
    <property type="nucleotide sequence ID" value="NZ_JAATJH010000008.1"/>
</dbReference>
<dbReference type="GO" id="GO:0006508">
    <property type="term" value="P:proteolysis"/>
    <property type="evidence" value="ECO:0007669"/>
    <property type="project" value="UniProtKB-KW"/>
</dbReference>
<feature type="domain" description="SPOR" evidence="6">
    <location>
        <begin position="560"/>
        <end position="640"/>
    </location>
</feature>
<comment type="caution">
    <text evidence="7">The sequence shown here is derived from an EMBL/GenBank/DDBJ whole genome shotgun (WGS) entry which is preliminary data.</text>
</comment>
<dbReference type="PANTHER" id="PTHR42884:SF14">
    <property type="entry name" value="NEUROENDOCRINE CONVERTASE 1"/>
    <property type="match status" value="1"/>
</dbReference>
<reference evidence="7 8" key="1">
    <citation type="submission" date="2020-03" db="EMBL/GenBank/DDBJ databases">
        <title>Genomic Encyclopedia of Type Strains, Phase IV (KMG-IV): sequencing the most valuable type-strain genomes for metagenomic binning, comparative biology and taxonomic classification.</title>
        <authorList>
            <person name="Goeker M."/>
        </authorList>
    </citation>
    <scope>NUCLEOTIDE SEQUENCE [LARGE SCALE GENOMIC DNA]</scope>
    <source>
        <strain evidence="7 8">DSM 105096</strain>
    </source>
</reference>
<dbReference type="InterPro" id="IPR023828">
    <property type="entry name" value="Peptidase_S8_Ser-AS"/>
</dbReference>
<evidence type="ECO:0000256" key="3">
    <source>
        <dbReference type="ARBA" id="ARBA00022825"/>
    </source>
</evidence>
<dbReference type="GO" id="GO:0008233">
    <property type="term" value="F:peptidase activity"/>
    <property type="evidence" value="ECO:0007669"/>
    <property type="project" value="UniProtKB-KW"/>
</dbReference>
<accession>A0ABX0XH22</accession>
<dbReference type="InterPro" id="IPR036852">
    <property type="entry name" value="Peptidase_S8/S53_dom_sf"/>
</dbReference>
<feature type="active site" description="Charge relay system" evidence="4">
    <location>
        <position position="258"/>
    </location>
</feature>
<dbReference type="CDD" id="cd07498">
    <property type="entry name" value="Peptidases_S8_15"/>
    <property type="match status" value="1"/>
</dbReference>
<dbReference type="Gene3D" id="3.40.50.200">
    <property type="entry name" value="Peptidase S8/S53 domain"/>
    <property type="match status" value="1"/>
</dbReference>
<dbReference type="InterPro" id="IPR034054">
    <property type="entry name" value="Pep_S8_PrcA"/>
</dbReference>
<protein>
    <submittedName>
        <fullName evidence="7">Subtilisin family serine protease</fullName>
    </submittedName>
</protein>
<evidence type="ECO:0000256" key="4">
    <source>
        <dbReference type="PROSITE-ProRule" id="PRU01240"/>
    </source>
</evidence>